<dbReference type="Proteomes" id="UP000797356">
    <property type="component" value="Chromosome 10"/>
</dbReference>
<evidence type="ECO:0000256" key="2">
    <source>
        <dbReference type="ARBA" id="ARBA00010583"/>
    </source>
</evidence>
<keyword evidence="5" id="KW-0472">Membrane</keyword>
<evidence type="ECO:0000256" key="5">
    <source>
        <dbReference type="ARBA" id="ARBA00023136"/>
    </source>
</evidence>
<protein>
    <submittedName>
        <fullName evidence="7">Uncharacterized protein</fullName>
    </submittedName>
</protein>
<gene>
    <name evidence="7" type="ORF">COCNU_10G005160</name>
</gene>
<feature type="region of interest" description="Disordered" evidence="6">
    <location>
        <begin position="34"/>
        <end position="57"/>
    </location>
</feature>
<dbReference type="GO" id="GO:0032979">
    <property type="term" value="P:protein insertion into mitochondrial inner membrane from matrix"/>
    <property type="evidence" value="ECO:0007669"/>
    <property type="project" value="TreeGrafter"/>
</dbReference>
<dbReference type="OrthoDB" id="2148490at2759"/>
<dbReference type="GO" id="GO:0005743">
    <property type="term" value="C:mitochondrial inner membrane"/>
    <property type="evidence" value="ECO:0007669"/>
    <property type="project" value="TreeGrafter"/>
</dbReference>
<dbReference type="GO" id="GO:0032977">
    <property type="term" value="F:membrane insertase activity"/>
    <property type="evidence" value="ECO:0007669"/>
    <property type="project" value="InterPro"/>
</dbReference>
<dbReference type="AlphaFoldDB" id="A0A8K0IMA3"/>
<sequence length="171" mass="18958">MACARRSLTSNSTTHLSRRFHLSFAHILRDDRDRGAAKPPHRLPLPSSSPTPASSSRSIPGFGFSTLWDPRTLAFALPLGLRGYSSLAPRDPMRLWIQNLCRRVRKHEGIISKISNMVEKVPSFKGGGAFWSSDLTTPDPLYMLPVLTALTFLAAVESELDLKVPYGRVQS</sequence>
<dbReference type="EMBL" id="CM017881">
    <property type="protein sequence ID" value="KAG1362297.1"/>
    <property type="molecule type" value="Genomic_DNA"/>
</dbReference>
<dbReference type="PANTHER" id="PTHR12428">
    <property type="entry name" value="OXA1"/>
    <property type="match status" value="1"/>
</dbReference>
<accession>A0A8K0IMA3</accession>
<keyword evidence="8" id="KW-1185">Reference proteome</keyword>
<evidence type="ECO:0000256" key="6">
    <source>
        <dbReference type="SAM" id="MobiDB-lite"/>
    </source>
</evidence>
<keyword evidence="4" id="KW-1133">Transmembrane helix</keyword>
<evidence type="ECO:0000256" key="4">
    <source>
        <dbReference type="ARBA" id="ARBA00022989"/>
    </source>
</evidence>
<proteinExistence type="inferred from homology"/>
<evidence type="ECO:0000256" key="1">
    <source>
        <dbReference type="ARBA" id="ARBA00004141"/>
    </source>
</evidence>
<name>A0A8K0IMA3_COCNU</name>
<comment type="caution">
    <text evidence="7">The sequence shown here is derived from an EMBL/GenBank/DDBJ whole genome shotgun (WGS) entry which is preliminary data.</text>
</comment>
<keyword evidence="3" id="KW-0812">Transmembrane</keyword>
<dbReference type="PANTHER" id="PTHR12428:SF34">
    <property type="entry name" value="MITOCHONDRIAL INNER MEMBRANE PROTEIN OXA1-LIKE"/>
    <property type="match status" value="1"/>
</dbReference>
<evidence type="ECO:0000313" key="7">
    <source>
        <dbReference type="EMBL" id="KAG1362297.1"/>
    </source>
</evidence>
<reference evidence="7" key="2">
    <citation type="submission" date="2019-07" db="EMBL/GenBank/DDBJ databases">
        <authorList>
            <person name="Yang Y."/>
            <person name="Bocs S."/>
            <person name="Baudouin L."/>
        </authorList>
    </citation>
    <scope>NUCLEOTIDE SEQUENCE</scope>
    <source>
        <tissue evidence="7">Spear leaf of Hainan Tall coconut</tissue>
    </source>
</reference>
<feature type="compositionally biased region" description="Low complexity" evidence="6">
    <location>
        <begin position="44"/>
        <end position="57"/>
    </location>
</feature>
<reference evidence="7" key="1">
    <citation type="journal article" date="2017" name="Gigascience">
        <title>The genome draft of coconut (Cocos nucifera).</title>
        <authorList>
            <person name="Xiao Y."/>
            <person name="Xu P."/>
            <person name="Fan H."/>
            <person name="Baudouin L."/>
            <person name="Xia W."/>
            <person name="Bocs S."/>
            <person name="Xu J."/>
            <person name="Li Q."/>
            <person name="Guo A."/>
            <person name="Zhou L."/>
            <person name="Li J."/>
            <person name="Wu Y."/>
            <person name="Ma Z."/>
            <person name="Armero A."/>
            <person name="Issali A.E."/>
            <person name="Liu N."/>
            <person name="Peng M."/>
            <person name="Yang Y."/>
        </authorList>
    </citation>
    <scope>NUCLEOTIDE SEQUENCE</scope>
    <source>
        <tissue evidence="7">Spear leaf of Hainan Tall coconut</tissue>
    </source>
</reference>
<comment type="similarity">
    <text evidence="2">Belongs to the OXA1/ALB3/YidC (TC 2.A.9.2) family.</text>
</comment>
<dbReference type="InterPro" id="IPR001708">
    <property type="entry name" value="YidC/ALB3/OXA1/COX18"/>
</dbReference>
<organism evidence="7 8">
    <name type="scientific">Cocos nucifera</name>
    <name type="common">Coconut palm</name>
    <dbReference type="NCBI Taxonomy" id="13894"/>
    <lineage>
        <taxon>Eukaryota</taxon>
        <taxon>Viridiplantae</taxon>
        <taxon>Streptophyta</taxon>
        <taxon>Embryophyta</taxon>
        <taxon>Tracheophyta</taxon>
        <taxon>Spermatophyta</taxon>
        <taxon>Magnoliopsida</taxon>
        <taxon>Liliopsida</taxon>
        <taxon>Arecaceae</taxon>
        <taxon>Arecoideae</taxon>
        <taxon>Cocoseae</taxon>
        <taxon>Attaleinae</taxon>
        <taxon>Cocos</taxon>
    </lineage>
</organism>
<evidence type="ECO:0000256" key="3">
    <source>
        <dbReference type="ARBA" id="ARBA00022692"/>
    </source>
</evidence>
<evidence type="ECO:0000313" key="8">
    <source>
        <dbReference type="Proteomes" id="UP000797356"/>
    </source>
</evidence>
<comment type="subcellular location">
    <subcellularLocation>
        <location evidence="1">Membrane</location>
        <topology evidence="1">Multi-pass membrane protein</topology>
    </subcellularLocation>
</comment>